<dbReference type="GeneID" id="93288661"/>
<dbReference type="RefSeq" id="WP_003144635.1">
    <property type="nucleotide sequence ID" value="NZ_ACDZ02000009.1"/>
</dbReference>
<evidence type="ECO:0000313" key="1">
    <source>
        <dbReference type="EMBL" id="EER68533.1"/>
    </source>
</evidence>
<dbReference type="Pfam" id="PF16162">
    <property type="entry name" value="KwaB"/>
    <property type="match status" value="1"/>
</dbReference>
<evidence type="ECO:0008006" key="3">
    <source>
        <dbReference type="Google" id="ProtNLM"/>
    </source>
</evidence>
<reference evidence="1" key="2">
    <citation type="submission" date="2009-06" db="EMBL/GenBank/DDBJ databases">
        <authorList>
            <person name="Sebastian Y."/>
            <person name="Madupu R."/>
            <person name="Durkin A.S."/>
            <person name="Torralba M."/>
            <person name="Methe B."/>
            <person name="Sutton G.G."/>
            <person name="Strausberg R.L."/>
            <person name="Nelson K.E."/>
        </authorList>
    </citation>
    <scope>NUCLEOTIDE SEQUENCE [LARGE SCALE GENOMIC DNA]</scope>
    <source>
        <strain evidence="1">ATCC 10379</strain>
    </source>
</reference>
<reference evidence="1" key="1">
    <citation type="submission" date="2009-01" db="EMBL/GenBank/DDBJ databases">
        <authorList>
            <person name="Fulton L."/>
            <person name="Clifton S."/>
            <person name="Chinwalla A.T."/>
            <person name="Mitreva M."/>
            <person name="Sodergren E."/>
            <person name="Weinstock G."/>
            <person name="Clifton S."/>
            <person name="Dooling D.J."/>
            <person name="Fulton B."/>
            <person name="Minx P."/>
            <person name="Pepin K.H."/>
            <person name="Johnson M."/>
            <person name="Bhonagiri V."/>
            <person name="Nash W.E."/>
            <person name="Mardis E.R."/>
            <person name="Wilson R.K."/>
        </authorList>
    </citation>
    <scope>NUCLEOTIDE SEQUENCE [LARGE SCALE GENOMIC DNA]</scope>
    <source>
        <strain evidence="1">ATCC 10379</strain>
    </source>
</reference>
<dbReference type="Proteomes" id="UP000006004">
    <property type="component" value="Unassembled WGS sequence"/>
</dbReference>
<keyword evidence="2" id="KW-1185">Reference proteome</keyword>
<dbReference type="AlphaFoldDB" id="C5NWH7"/>
<proteinExistence type="predicted"/>
<sequence length="309" mass="35153">MSIDKLKSVFENLTTCEAWSLQLLQIKTSKKNGTWYCGREITLSPKGTLKNFLTEISSIYCSSEGRLEEKFEDVREYDGSTLSNTIYKLNSNNELILTEYTELIKAIGDPDSELDPLKFSAKAYVLKGVVIIDGEELSIKLISMKNPITALKHKYMYANGTFKEISNKVISLRTFIDVVIIDDIIYMLTLDGEKLFNMERAYKSICAKQIINIIDSNIINDVEIFRKAASSGHNPRKFVSFNESHLNKLKDDVMRKKIGKKFKIPLDGDKFDMNQQGAADKLVKLLCDRGMIEPFDNNPIEVSGAKKWE</sequence>
<dbReference type="eggNOG" id="ENOG5032SB8">
    <property type="taxonomic scope" value="Bacteria"/>
</dbReference>
<evidence type="ECO:0000313" key="2">
    <source>
        <dbReference type="Proteomes" id="UP000006004"/>
    </source>
</evidence>
<name>C5NWH7_9BACL</name>
<dbReference type="InterPro" id="IPR032359">
    <property type="entry name" value="KwaB-like"/>
</dbReference>
<organism evidence="1 2">
    <name type="scientific">Gemella haemolysans ATCC 10379</name>
    <dbReference type="NCBI Taxonomy" id="546270"/>
    <lineage>
        <taxon>Bacteria</taxon>
        <taxon>Bacillati</taxon>
        <taxon>Bacillota</taxon>
        <taxon>Bacilli</taxon>
        <taxon>Bacillales</taxon>
        <taxon>Gemellaceae</taxon>
        <taxon>Gemella</taxon>
    </lineage>
</organism>
<accession>C5NWH7</accession>
<comment type="caution">
    <text evidence="1">The sequence shown here is derived from an EMBL/GenBank/DDBJ whole genome shotgun (WGS) entry which is preliminary data.</text>
</comment>
<dbReference type="OrthoDB" id="2048032at2"/>
<gene>
    <name evidence="1" type="ORF">GEMHA0001_1117</name>
</gene>
<dbReference type="EMBL" id="ACDZ02000009">
    <property type="protein sequence ID" value="EER68533.1"/>
    <property type="molecule type" value="Genomic_DNA"/>
</dbReference>
<protein>
    <recommendedName>
        <fullName evidence="3">DUF4868 domain-containing protein</fullName>
    </recommendedName>
</protein>